<accession>A0A081XZV8</accession>
<gene>
    <name evidence="1" type="ORF">BU52_03255</name>
</gene>
<dbReference type="SUPFAM" id="SSF52540">
    <property type="entry name" value="P-loop containing nucleoside triphosphate hydrolases"/>
    <property type="match status" value="1"/>
</dbReference>
<name>A0A081XZV8_STRTO</name>
<dbReference type="eggNOG" id="ENOG5034A40">
    <property type="taxonomic scope" value="Bacteria"/>
</dbReference>
<reference evidence="1 2" key="1">
    <citation type="submission" date="2014-02" db="EMBL/GenBank/DDBJ databases">
        <title>The genome announcement of Streptomyces toyocaensis NRRL15009.</title>
        <authorList>
            <person name="Hong H.-J."/>
            <person name="Kwun M.J."/>
        </authorList>
    </citation>
    <scope>NUCLEOTIDE SEQUENCE [LARGE SCALE GENOMIC DNA]</scope>
    <source>
        <strain evidence="1 2">NRRL 15009</strain>
    </source>
</reference>
<organism evidence="1 2">
    <name type="scientific">Streptomyces toyocaensis</name>
    <dbReference type="NCBI Taxonomy" id="55952"/>
    <lineage>
        <taxon>Bacteria</taxon>
        <taxon>Bacillati</taxon>
        <taxon>Actinomycetota</taxon>
        <taxon>Actinomycetes</taxon>
        <taxon>Kitasatosporales</taxon>
        <taxon>Streptomycetaceae</taxon>
        <taxon>Streptomyces</taxon>
    </lineage>
</organism>
<dbReference type="AlphaFoldDB" id="A0A081XZV8"/>
<comment type="caution">
    <text evidence="1">The sequence shown here is derived from an EMBL/GenBank/DDBJ whole genome shotgun (WGS) entry which is preliminary data.</text>
</comment>
<dbReference type="Proteomes" id="UP000028341">
    <property type="component" value="Unassembled WGS sequence"/>
</dbReference>
<dbReference type="STRING" id="55952.BU52_03255"/>
<proteinExistence type="predicted"/>
<dbReference type="EMBL" id="JFCB01000001">
    <property type="protein sequence ID" value="KES09081.1"/>
    <property type="molecule type" value="Genomic_DNA"/>
</dbReference>
<dbReference type="OrthoDB" id="4176703at2"/>
<dbReference type="RefSeq" id="WP_037927381.1">
    <property type="nucleotide sequence ID" value="NZ_JBFADL010000048.1"/>
</dbReference>
<sequence>MMPNPFTVPDRTPADNRPLCPWETPAHDALYAPVDHSEDAYNAYVTHLREDPDLRQAGKVALITGPEGCGKTAWMHRAAHWTRDFLEGRYAPLKVHIVDLTADGRPGDDTPTRVRHVVSRLLDELEFSGDFSAGELEGLDKRREDAATLYPYLSRVLRAKSLALLVLLPPSELVDEVQQYVRLSQRSLLFFCESSYDSVAHAASSLSASGAKPVAHFEVGTLDESDGWSFVSHRLALAAATGHAVPAIDESTIARFMRTRISGRGRTTIRELQITCEHVLDSAIRAHSSSITYADFTEYYAAKAMLS</sequence>
<evidence type="ECO:0000313" key="1">
    <source>
        <dbReference type="EMBL" id="KES09081.1"/>
    </source>
</evidence>
<protein>
    <submittedName>
        <fullName evidence="1">Uncharacterized protein</fullName>
    </submittedName>
</protein>
<evidence type="ECO:0000313" key="2">
    <source>
        <dbReference type="Proteomes" id="UP000028341"/>
    </source>
</evidence>
<dbReference type="InterPro" id="IPR027417">
    <property type="entry name" value="P-loop_NTPase"/>
</dbReference>
<keyword evidence="2" id="KW-1185">Reference proteome</keyword>